<proteinExistence type="predicted"/>
<comment type="caution">
    <text evidence="2">The sequence shown here is derived from an EMBL/GenBank/DDBJ whole genome shotgun (WGS) entry which is preliminary data.</text>
</comment>
<sequence>MEEMASSLENWYSWAPKKKERRRPIRKRHHLCQRDRNVT</sequence>
<evidence type="ECO:0000313" key="3">
    <source>
        <dbReference type="Proteomes" id="UP000822688"/>
    </source>
</evidence>
<reference evidence="2" key="1">
    <citation type="submission" date="2020-06" db="EMBL/GenBank/DDBJ databases">
        <title>WGS assembly of Ceratodon purpureus strain R40.</title>
        <authorList>
            <person name="Carey S.B."/>
            <person name="Jenkins J."/>
            <person name="Shu S."/>
            <person name="Lovell J.T."/>
            <person name="Sreedasyam A."/>
            <person name="Maumus F."/>
            <person name="Tiley G.P."/>
            <person name="Fernandez-Pozo N."/>
            <person name="Barry K."/>
            <person name="Chen C."/>
            <person name="Wang M."/>
            <person name="Lipzen A."/>
            <person name="Daum C."/>
            <person name="Saski C.A."/>
            <person name="Payton A.C."/>
            <person name="Mcbreen J.C."/>
            <person name="Conrad R.E."/>
            <person name="Kollar L.M."/>
            <person name="Olsson S."/>
            <person name="Huttunen S."/>
            <person name="Landis J.B."/>
            <person name="Wickett N.J."/>
            <person name="Johnson M.G."/>
            <person name="Rensing S.A."/>
            <person name="Grimwood J."/>
            <person name="Schmutz J."/>
            <person name="Mcdaniel S.F."/>
        </authorList>
    </citation>
    <scope>NUCLEOTIDE SEQUENCE</scope>
    <source>
        <strain evidence="2">R40</strain>
    </source>
</reference>
<evidence type="ECO:0000313" key="2">
    <source>
        <dbReference type="EMBL" id="KAG0566167.1"/>
    </source>
</evidence>
<dbReference type="EMBL" id="CM026428">
    <property type="protein sequence ID" value="KAG0566167.1"/>
    <property type="molecule type" value="Genomic_DNA"/>
</dbReference>
<evidence type="ECO:0000256" key="1">
    <source>
        <dbReference type="SAM" id="MobiDB-lite"/>
    </source>
</evidence>
<dbReference type="Proteomes" id="UP000822688">
    <property type="component" value="Chromosome 7"/>
</dbReference>
<gene>
    <name evidence="2" type="ORF">KC19_7G043400</name>
</gene>
<accession>A0A8T0H626</accession>
<feature type="compositionally biased region" description="Basic residues" evidence="1">
    <location>
        <begin position="18"/>
        <end position="31"/>
    </location>
</feature>
<name>A0A8T0H626_CERPU</name>
<organism evidence="2 3">
    <name type="scientific">Ceratodon purpureus</name>
    <name type="common">Fire moss</name>
    <name type="synonym">Dicranum purpureum</name>
    <dbReference type="NCBI Taxonomy" id="3225"/>
    <lineage>
        <taxon>Eukaryota</taxon>
        <taxon>Viridiplantae</taxon>
        <taxon>Streptophyta</taxon>
        <taxon>Embryophyta</taxon>
        <taxon>Bryophyta</taxon>
        <taxon>Bryophytina</taxon>
        <taxon>Bryopsida</taxon>
        <taxon>Dicranidae</taxon>
        <taxon>Pseudoditrichales</taxon>
        <taxon>Ditrichaceae</taxon>
        <taxon>Ceratodon</taxon>
    </lineage>
</organism>
<feature type="region of interest" description="Disordered" evidence="1">
    <location>
        <begin position="18"/>
        <end position="39"/>
    </location>
</feature>
<keyword evidence="3" id="KW-1185">Reference proteome</keyword>
<dbReference type="AlphaFoldDB" id="A0A8T0H626"/>
<protein>
    <submittedName>
        <fullName evidence="2">Uncharacterized protein</fullName>
    </submittedName>
</protein>